<reference evidence="2" key="1">
    <citation type="submission" date="2021-01" db="EMBL/GenBank/DDBJ databases">
        <authorList>
            <person name="Corre E."/>
            <person name="Pelletier E."/>
            <person name="Niang G."/>
            <person name="Scheremetjew M."/>
            <person name="Finn R."/>
            <person name="Kale V."/>
            <person name="Holt S."/>
            <person name="Cochrane G."/>
            <person name="Meng A."/>
            <person name="Brown T."/>
            <person name="Cohen L."/>
        </authorList>
    </citation>
    <scope>NUCLEOTIDE SEQUENCE</scope>
    <source>
        <strain evidence="2">GSO104</strain>
    </source>
</reference>
<proteinExistence type="predicted"/>
<dbReference type="AlphaFoldDB" id="A0A6V2Q6H0"/>
<evidence type="ECO:0000313" key="2">
    <source>
        <dbReference type="EMBL" id="CAE4667270.1"/>
    </source>
</evidence>
<evidence type="ECO:0008006" key="3">
    <source>
        <dbReference type="Google" id="ProtNLM"/>
    </source>
</evidence>
<feature type="signal peptide" evidence="1">
    <location>
        <begin position="1"/>
        <end position="19"/>
    </location>
</feature>
<gene>
    <name evidence="2" type="ORF">DBRI00130_LOCUS43456</name>
</gene>
<sequence length="189" mass="20681">MCRTITATLLLIGASMTNAFAPLQATPRFAVTNTHRTSSPINQQNTALYAIRCEGKTYQLEELEDAETCTTEVFLNNDRTITFGSTDGPIYDSASGQWSVPAGTNDFSMTIRRRYSTGAKNTDMGEFRFDVVREYTGEMTRVGECVGITGIMKDGEAGGEKREVGFFNMIDGTDEKASYAGKAQSLRSS</sequence>
<feature type="chain" id="PRO_5030160969" description="Jacalin-type lectin domain-containing protein" evidence="1">
    <location>
        <begin position="20"/>
        <end position="189"/>
    </location>
</feature>
<dbReference type="EMBL" id="HBNS01060371">
    <property type="protein sequence ID" value="CAE4667270.1"/>
    <property type="molecule type" value="Transcribed_RNA"/>
</dbReference>
<evidence type="ECO:0000256" key="1">
    <source>
        <dbReference type="SAM" id="SignalP"/>
    </source>
</evidence>
<keyword evidence="1" id="KW-0732">Signal</keyword>
<accession>A0A6V2Q6H0</accession>
<organism evidence="2">
    <name type="scientific">Ditylum brightwellii</name>
    <dbReference type="NCBI Taxonomy" id="49249"/>
    <lineage>
        <taxon>Eukaryota</taxon>
        <taxon>Sar</taxon>
        <taxon>Stramenopiles</taxon>
        <taxon>Ochrophyta</taxon>
        <taxon>Bacillariophyta</taxon>
        <taxon>Mediophyceae</taxon>
        <taxon>Lithodesmiophycidae</taxon>
        <taxon>Lithodesmiales</taxon>
        <taxon>Lithodesmiaceae</taxon>
        <taxon>Ditylum</taxon>
    </lineage>
</organism>
<protein>
    <recommendedName>
        <fullName evidence="3">Jacalin-type lectin domain-containing protein</fullName>
    </recommendedName>
</protein>
<name>A0A6V2Q6H0_9STRA</name>